<dbReference type="InterPro" id="IPR010412">
    <property type="entry name" value="DUF1007"/>
</dbReference>
<keyword evidence="3" id="KW-1185">Reference proteome</keyword>
<sequence>MPRPGRLAAILIGALLPAAALAHPHVFIDVSLTLRYDAQGRLSAVDEAWAYDELYSLLMLSETGAGDSLGLPQLQAWDALDANWDPLNGGRLELQTAGGRIASDPPRPLSTRLEGNRMVSRRSHTLPGPIAGEVPTAIRIYDPTFYVAFSLPSQVVIQGRADCQVTRQSGNVQAQTDAYASALRDALARELGRTSSDDVQVQIGAVGAASLEVRCGG</sequence>
<feature type="chain" id="PRO_5020861409" evidence="1">
    <location>
        <begin position="23"/>
        <end position="217"/>
    </location>
</feature>
<evidence type="ECO:0000313" key="3">
    <source>
        <dbReference type="Proteomes" id="UP000309747"/>
    </source>
</evidence>
<feature type="signal peptide" evidence="1">
    <location>
        <begin position="1"/>
        <end position="22"/>
    </location>
</feature>
<accession>A0A4U0R8V7</accession>
<name>A0A4U0R8V7_9RHOB</name>
<gene>
    <name evidence="2" type="ORF">FA743_11560</name>
</gene>
<dbReference type="AlphaFoldDB" id="A0A4U0R8V7"/>
<dbReference type="RefSeq" id="WP_136886258.1">
    <property type="nucleotide sequence ID" value="NZ_SUNI01000010.1"/>
</dbReference>
<keyword evidence="1" id="KW-0732">Signal</keyword>
<comment type="caution">
    <text evidence="2">The sequence shown here is derived from an EMBL/GenBank/DDBJ whole genome shotgun (WGS) entry which is preliminary data.</text>
</comment>
<protein>
    <submittedName>
        <fullName evidence="2">DUF1007 family protein</fullName>
    </submittedName>
</protein>
<dbReference type="OrthoDB" id="1679673at2"/>
<evidence type="ECO:0000256" key="1">
    <source>
        <dbReference type="SAM" id="SignalP"/>
    </source>
</evidence>
<dbReference type="Proteomes" id="UP000309747">
    <property type="component" value="Unassembled WGS sequence"/>
</dbReference>
<reference evidence="2 3" key="1">
    <citation type="submission" date="2019-04" db="EMBL/GenBank/DDBJ databases">
        <authorList>
            <person name="Li J."/>
        </authorList>
    </citation>
    <scope>NUCLEOTIDE SEQUENCE [LARGE SCALE GENOMIC DNA]</scope>
    <source>
        <strain evidence="2 3">KCTC 42687</strain>
    </source>
</reference>
<evidence type="ECO:0000313" key="2">
    <source>
        <dbReference type="EMBL" id="TJZ91417.1"/>
    </source>
</evidence>
<proteinExistence type="predicted"/>
<organism evidence="2 3">
    <name type="scientific">Paracoccus gahaiensis</name>
    <dbReference type="NCBI Taxonomy" id="1706839"/>
    <lineage>
        <taxon>Bacteria</taxon>
        <taxon>Pseudomonadati</taxon>
        <taxon>Pseudomonadota</taxon>
        <taxon>Alphaproteobacteria</taxon>
        <taxon>Rhodobacterales</taxon>
        <taxon>Paracoccaceae</taxon>
        <taxon>Paracoccus</taxon>
    </lineage>
</organism>
<dbReference type="Pfam" id="PF06226">
    <property type="entry name" value="DUF1007"/>
    <property type="match status" value="1"/>
</dbReference>
<dbReference type="EMBL" id="SUNI01000010">
    <property type="protein sequence ID" value="TJZ91417.1"/>
    <property type="molecule type" value="Genomic_DNA"/>
</dbReference>